<accession>A0ABN8ZC63</accession>
<organism evidence="2 3">
    <name type="scientific">Rangifer tarandus platyrhynchus</name>
    <name type="common">Svalbard reindeer</name>
    <dbReference type="NCBI Taxonomy" id="3082113"/>
    <lineage>
        <taxon>Eukaryota</taxon>
        <taxon>Metazoa</taxon>
        <taxon>Chordata</taxon>
        <taxon>Craniata</taxon>
        <taxon>Vertebrata</taxon>
        <taxon>Euteleostomi</taxon>
        <taxon>Mammalia</taxon>
        <taxon>Eutheria</taxon>
        <taxon>Laurasiatheria</taxon>
        <taxon>Artiodactyla</taxon>
        <taxon>Ruminantia</taxon>
        <taxon>Pecora</taxon>
        <taxon>Cervidae</taxon>
        <taxon>Odocoileinae</taxon>
        <taxon>Rangifer</taxon>
    </lineage>
</organism>
<reference evidence="2" key="1">
    <citation type="submission" date="2023-04" db="EMBL/GenBank/DDBJ databases">
        <authorList>
            <consortium name="ELIXIR-Norway"/>
        </authorList>
    </citation>
    <scope>NUCLEOTIDE SEQUENCE [LARGE SCALE GENOMIC DNA]</scope>
</reference>
<feature type="compositionally biased region" description="Basic and acidic residues" evidence="1">
    <location>
        <begin position="277"/>
        <end position="288"/>
    </location>
</feature>
<evidence type="ECO:0000256" key="1">
    <source>
        <dbReference type="SAM" id="MobiDB-lite"/>
    </source>
</evidence>
<dbReference type="Proteomes" id="UP001176941">
    <property type="component" value="Chromosome 30"/>
</dbReference>
<feature type="region of interest" description="Disordered" evidence="1">
    <location>
        <begin position="24"/>
        <end position="43"/>
    </location>
</feature>
<proteinExistence type="predicted"/>
<feature type="region of interest" description="Disordered" evidence="1">
    <location>
        <begin position="139"/>
        <end position="288"/>
    </location>
</feature>
<evidence type="ECO:0000313" key="3">
    <source>
        <dbReference type="Proteomes" id="UP001176941"/>
    </source>
</evidence>
<dbReference type="EMBL" id="OX459966">
    <property type="protein sequence ID" value="CAI9171473.1"/>
    <property type="molecule type" value="Genomic_DNA"/>
</dbReference>
<protein>
    <submittedName>
        <fullName evidence="2">Uncharacterized protein</fullName>
    </submittedName>
</protein>
<feature type="compositionally biased region" description="Basic residues" evidence="1">
    <location>
        <begin position="240"/>
        <end position="251"/>
    </location>
</feature>
<gene>
    <name evidence="2" type="ORF">MRATA1EN1_LOCUS20435</name>
</gene>
<name>A0ABN8ZC63_RANTA</name>
<evidence type="ECO:0000313" key="2">
    <source>
        <dbReference type="EMBL" id="CAI9171473.1"/>
    </source>
</evidence>
<keyword evidence="3" id="KW-1185">Reference proteome</keyword>
<sequence>MPLPSASYGRDAFHQCHQQRAPRAHTCAPSTPMQSPPPSMTDLSMQTAYEEDLGELVLQVWGTCPPPWGAACCPGATPEAGAEAHLFCDHHYLCWILQHFRESAPVPTRSLLAEWAVHETKCAAAFQRKSDRELSEIGVRRAFPGSGRGDSAPDTDPGARPVRPLPASPPCARLSLGRHPQGPAGQLVAPAGGLEGHDRPPRVRPALVTPRPSCTWGVWLQPGSVPLQKRPEGQDPRPLPPRRRPRRKGQGGKREKDHGSAAWGFQGPRAGSGDPEGCLRAEERRNVR</sequence>